<dbReference type="InterPro" id="IPR013424">
    <property type="entry name" value="Ice-binding_C"/>
</dbReference>
<dbReference type="STRING" id="1111735.GCA_000428045_00560"/>
<dbReference type="NCBIfam" id="TIGR02595">
    <property type="entry name" value="PEP_CTERM"/>
    <property type="match status" value="1"/>
</dbReference>
<evidence type="ECO:0000313" key="3">
    <source>
        <dbReference type="Proteomes" id="UP000235015"/>
    </source>
</evidence>
<dbReference type="Proteomes" id="UP000235015">
    <property type="component" value="Unassembled WGS sequence"/>
</dbReference>
<name>A0A2N6CYZ8_9GAMM</name>
<protein>
    <submittedName>
        <fullName evidence="2">PEP-CTERM sorting domain-containing protein</fullName>
    </submittedName>
</protein>
<dbReference type="Pfam" id="PF07589">
    <property type="entry name" value="PEP-CTERM"/>
    <property type="match status" value="1"/>
</dbReference>
<dbReference type="AlphaFoldDB" id="A0A2N6CYZ8"/>
<organism evidence="2 3">
    <name type="scientific">Sedimenticola selenatireducens</name>
    <dbReference type="NCBI Taxonomy" id="191960"/>
    <lineage>
        <taxon>Bacteria</taxon>
        <taxon>Pseudomonadati</taxon>
        <taxon>Pseudomonadota</taxon>
        <taxon>Gammaproteobacteria</taxon>
        <taxon>Chromatiales</taxon>
        <taxon>Sedimenticolaceae</taxon>
        <taxon>Sedimenticola</taxon>
    </lineage>
</organism>
<proteinExistence type="predicted"/>
<accession>A0A2N6CYZ8</accession>
<evidence type="ECO:0000259" key="1">
    <source>
        <dbReference type="Pfam" id="PF07589"/>
    </source>
</evidence>
<dbReference type="EMBL" id="PKUN01000004">
    <property type="protein sequence ID" value="PLX62589.1"/>
    <property type="molecule type" value="Genomic_DNA"/>
</dbReference>
<evidence type="ECO:0000313" key="2">
    <source>
        <dbReference type="EMBL" id="PLX62589.1"/>
    </source>
</evidence>
<feature type="domain" description="Ice-binding protein C-terminal" evidence="1">
    <location>
        <begin position="402"/>
        <end position="422"/>
    </location>
</feature>
<reference evidence="2 3" key="1">
    <citation type="submission" date="2017-11" db="EMBL/GenBank/DDBJ databases">
        <title>Genome-resolved metagenomics identifies genetic mobility, metabolic interactions, and unexpected diversity in perchlorate-reducing communities.</title>
        <authorList>
            <person name="Barnum T.P."/>
            <person name="Figueroa I.A."/>
            <person name="Carlstrom C.I."/>
            <person name="Lucas L.N."/>
            <person name="Engelbrektson A.L."/>
            <person name="Coates J.D."/>
        </authorList>
    </citation>
    <scope>NUCLEOTIDE SEQUENCE [LARGE SCALE GENOMIC DNA]</scope>
    <source>
        <strain evidence="2">BM301</strain>
    </source>
</reference>
<gene>
    <name evidence="2" type="ORF">C0630_05080</name>
</gene>
<comment type="caution">
    <text evidence="2">The sequence shown here is derived from an EMBL/GenBank/DDBJ whole genome shotgun (WGS) entry which is preliminary data.</text>
</comment>
<sequence>MRIISSRVGFNISMERRGSACAEINFGGRRMKKPLMKTLICAAIATSLGSVAITAEASHFRGGAMVPTIQNGILTVVQTTFWRKNTSEANTPTVTGVGGMTLQSTATDTSDSRYDRRTNVYTVDVSNATQGVLNITAGSCCRVAVGGLGNWSESSWDLNSAIAWDGTNAAPITFDFGTIQPEVSRLAGNDYAQGLNATSPDALALSYNQALNLNINSQVPGFTVNTTTGQMTIIGDANRALITDNTTLGGQNVGADAAFSGNIIASDGSFVEFDWMFDGVDAASNQAPMVDDAVINALVGPGPILHTFTATDPEDGALLGPPGSWDPILVLGAGFINALPTFDPNTQMLSWDTTGYAAGQYLIQARAFDSNNVGDFGLLTVNLCNSPNDPPCASTPPPPPGIPVPGTLLLMGLGLAGLGWRRNKKEQN</sequence>